<dbReference type="CDD" id="cd00075">
    <property type="entry name" value="HATPase"/>
    <property type="match status" value="1"/>
</dbReference>
<dbReference type="Pfam" id="PF00512">
    <property type="entry name" value="HisKA"/>
    <property type="match status" value="1"/>
</dbReference>
<dbReference type="EC" id="2.7.13.3" evidence="3"/>
<dbReference type="InterPro" id="IPR013656">
    <property type="entry name" value="PAS_4"/>
</dbReference>
<dbReference type="InterPro" id="IPR003660">
    <property type="entry name" value="HAMP_dom"/>
</dbReference>
<sequence precursor="true">MNAKVSVRLGIVFGLIVFLSIALSYLLQGKLINELLLKNIRQELYKELRLSRQVIDSRSPIWLVSEEPDHWTDNVGRVLDVRVTLIGKDGRVAGDSYLSLSALAKVRNHLHRPEVKEALSTGYGEDIRYSETVREQMLYMAVPVGGEAPYAVLRFAKPLYDIGELESEARKGLEGGLLWALLFSLLIGGLTALLLARPLRRIVDAAEKCVHGDYSGTIAVNRDDEIGKMARAFNFMSAEINTMQRKEEWYRAVLSGIREAIIVTNADGEIILVNPAASRMFRIDGAMLKSHPVKQLADQKLRELFSDVHTKRTTLQKEEVSLVTVKGKRTMQISSMPVKRDGQFDGTVFVLNDITKLRNLERIRRDFVSSVSHELRTPLTSIKGYTETLLDGAMHDPEHAAAFLRIILQESEQLTALVNDVLDLSRIESGKIDYRFAPTDLRSILQKSSELVLPAIEKKKIKLDMQFQEELPLVYADAAYLEIAVRNLLDNAVKYVEDTVGRIRVTAYKSESNVILEVHDNGLGIHPSDLDRIFERFYRADKARSRQSGGTGLGLAIVKHIVLAHKGTIEVHSRLNQGSVFRMSLPVSTV</sequence>
<dbReference type="InterPro" id="IPR004358">
    <property type="entry name" value="Sig_transdc_His_kin-like_C"/>
</dbReference>
<dbReference type="SUPFAM" id="SSF158472">
    <property type="entry name" value="HAMP domain-like"/>
    <property type="match status" value="1"/>
</dbReference>
<dbReference type="eggNOG" id="COG5002">
    <property type="taxonomic scope" value="Bacteria"/>
</dbReference>
<evidence type="ECO:0000259" key="10">
    <source>
        <dbReference type="PROSITE" id="PS50109"/>
    </source>
</evidence>
<dbReference type="InterPro" id="IPR036890">
    <property type="entry name" value="HATPase_C_sf"/>
</dbReference>
<organism evidence="13 14">
    <name type="scientific">Chlorobium phaeobacteroides (strain DSM 266 / SMG 266 / 2430)</name>
    <dbReference type="NCBI Taxonomy" id="290317"/>
    <lineage>
        <taxon>Bacteria</taxon>
        <taxon>Pseudomonadati</taxon>
        <taxon>Chlorobiota</taxon>
        <taxon>Chlorobiia</taxon>
        <taxon>Chlorobiales</taxon>
        <taxon>Chlorobiaceae</taxon>
        <taxon>Chlorobium/Pelodictyon group</taxon>
        <taxon>Chlorobium</taxon>
    </lineage>
</organism>
<accession>A1BEV2</accession>
<dbReference type="OrthoDB" id="9813151at2"/>
<keyword evidence="9" id="KW-1133">Transmembrane helix</keyword>
<dbReference type="PROSITE" id="PS50112">
    <property type="entry name" value="PAS"/>
    <property type="match status" value="1"/>
</dbReference>
<proteinExistence type="predicted"/>
<dbReference type="PRINTS" id="PR00344">
    <property type="entry name" value="BCTRLSENSOR"/>
</dbReference>
<dbReference type="GO" id="GO:0005886">
    <property type="term" value="C:plasma membrane"/>
    <property type="evidence" value="ECO:0007669"/>
    <property type="project" value="TreeGrafter"/>
</dbReference>
<evidence type="ECO:0000259" key="12">
    <source>
        <dbReference type="PROSITE" id="PS50885"/>
    </source>
</evidence>
<evidence type="ECO:0000259" key="11">
    <source>
        <dbReference type="PROSITE" id="PS50112"/>
    </source>
</evidence>
<protein>
    <recommendedName>
        <fullName evidence="3">histidine kinase</fullName>
        <ecNumber evidence="3">2.7.13.3</ecNumber>
    </recommendedName>
</protein>
<dbReference type="SMART" id="SM00387">
    <property type="entry name" value="HATPase_c"/>
    <property type="match status" value="1"/>
</dbReference>
<dbReference type="InterPro" id="IPR035965">
    <property type="entry name" value="PAS-like_dom_sf"/>
</dbReference>
<evidence type="ECO:0000313" key="14">
    <source>
        <dbReference type="Proteomes" id="UP000008701"/>
    </source>
</evidence>
<evidence type="ECO:0000256" key="8">
    <source>
        <dbReference type="ARBA" id="ARBA00023136"/>
    </source>
</evidence>
<dbReference type="InterPro" id="IPR000014">
    <property type="entry name" value="PAS"/>
</dbReference>
<keyword evidence="9" id="KW-0812">Transmembrane</keyword>
<evidence type="ECO:0000256" key="1">
    <source>
        <dbReference type="ARBA" id="ARBA00000085"/>
    </source>
</evidence>
<dbReference type="GO" id="GO:0004721">
    <property type="term" value="F:phosphoprotein phosphatase activity"/>
    <property type="evidence" value="ECO:0007669"/>
    <property type="project" value="TreeGrafter"/>
</dbReference>
<dbReference type="CDD" id="cd00130">
    <property type="entry name" value="PAS"/>
    <property type="match status" value="1"/>
</dbReference>
<evidence type="ECO:0000256" key="6">
    <source>
        <dbReference type="ARBA" id="ARBA00022777"/>
    </source>
</evidence>
<comment type="catalytic activity">
    <reaction evidence="1">
        <text>ATP + protein L-histidine = ADP + protein N-phospho-L-histidine.</text>
        <dbReference type="EC" id="2.7.13.3"/>
    </reaction>
</comment>
<dbReference type="HOGENOM" id="CLU_000445_89_6_10"/>
<feature type="domain" description="HAMP" evidence="12">
    <location>
        <begin position="193"/>
        <end position="245"/>
    </location>
</feature>
<evidence type="ECO:0000256" key="5">
    <source>
        <dbReference type="ARBA" id="ARBA00022679"/>
    </source>
</evidence>
<keyword evidence="4" id="KW-0597">Phosphoprotein</keyword>
<dbReference type="CDD" id="cd00082">
    <property type="entry name" value="HisKA"/>
    <property type="match status" value="1"/>
</dbReference>
<keyword evidence="8 9" id="KW-0472">Membrane</keyword>
<dbReference type="GO" id="GO:0000155">
    <property type="term" value="F:phosphorelay sensor kinase activity"/>
    <property type="evidence" value="ECO:0007669"/>
    <property type="project" value="InterPro"/>
</dbReference>
<feature type="domain" description="Histidine kinase" evidence="10">
    <location>
        <begin position="370"/>
        <end position="589"/>
    </location>
</feature>
<keyword evidence="7" id="KW-0902">Two-component regulatory system</keyword>
<feature type="transmembrane region" description="Helical" evidence="9">
    <location>
        <begin position="6"/>
        <end position="27"/>
    </location>
</feature>
<dbReference type="SMART" id="SM00304">
    <property type="entry name" value="HAMP"/>
    <property type="match status" value="1"/>
</dbReference>
<dbReference type="SMART" id="SM00388">
    <property type="entry name" value="HisKA"/>
    <property type="match status" value="1"/>
</dbReference>
<dbReference type="PROSITE" id="PS50109">
    <property type="entry name" value="HIS_KIN"/>
    <property type="match status" value="1"/>
</dbReference>
<dbReference type="PANTHER" id="PTHR45453:SF1">
    <property type="entry name" value="PHOSPHATE REGULON SENSOR PROTEIN PHOR"/>
    <property type="match status" value="1"/>
</dbReference>
<evidence type="ECO:0000256" key="7">
    <source>
        <dbReference type="ARBA" id="ARBA00023012"/>
    </source>
</evidence>
<evidence type="ECO:0000256" key="2">
    <source>
        <dbReference type="ARBA" id="ARBA00004370"/>
    </source>
</evidence>
<dbReference type="Pfam" id="PF02518">
    <property type="entry name" value="HATPase_c"/>
    <property type="match status" value="1"/>
</dbReference>
<comment type="subcellular location">
    <subcellularLocation>
        <location evidence="2">Membrane</location>
    </subcellularLocation>
</comment>
<evidence type="ECO:0000256" key="9">
    <source>
        <dbReference type="SAM" id="Phobius"/>
    </source>
</evidence>
<dbReference type="Pfam" id="PF00672">
    <property type="entry name" value="HAMP"/>
    <property type="match status" value="1"/>
</dbReference>
<dbReference type="FunFam" id="3.30.565.10:FF:000006">
    <property type="entry name" value="Sensor histidine kinase WalK"/>
    <property type="match status" value="1"/>
</dbReference>
<evidence type="ECO:0000313" key="13">
    <source>
        <dbReference type="EMBL" id="ABL64929.1"/>
    </source>
</evidence>
<dbReference type="FunFam" id="1.10.287.130:FF:000001">
    <property type="entry name" value="Two-component sensor histidine kinase"/>
    <property type="match status" value="1"/>
</dbReference>
<dbReference type="GO" id="GO:0016036">
    <property type="term" value="P:cellular response to phosphate starvation"/>
    <property type="evidence" value="ECO:0007669"/>
    <property type="project" value="TreeGrafter"/>
</dbReference>
<dbReference type="InterPro" id="IPR003594">
    <property type="entry name" value="HATPase_dom"/>
</dbReference>
<feature type="domain" description="PAS" evidence="11">
    <location>
        <begin position="246"/>
        <end position="281"/>
    </location>
</feature>
<evidence type="ECO:0000256" key="3">
    <source>
        <dbReference type="ARBA" id="ARBA00012438"/>
    </source>
</evidence>
<dbReference type="Gene3D" id="3.30.565.10">
    <property type="entry name" value="Histidine kinase-like ATPase, C-terminal domain"/>
    <property type="match status" value="1"/>
</dbReference>
<dbReference type="SMART" id="SM00091">
    <property type="entry name" value="PAS"/>
    <property type="match status" value="1"/>
</dbReference>
<reference evidence="13 14" key="1">
    <citation type="submission" date="2006-12" db="EMBL/GenBank/DDBJ databases">
        <title>Complete sequence of Chlorobium phaeobacteroides DSM 266.</title>
        <authorList>
            <consortium name="US DOE Joint Genome Institute"/>
            <person name="Copeland A."/>
            <person name="Lucas S."/>
            <person name="Lapidus A."/>
            <person name="Barry K."/>
            <person name="Detter J.C."/>
            <person name="Glavina del Rio T."/>
            <person name="Hammon N."/>
            <person name="Israni S."/>
            <person name="Pitluck S."/>
            <person name="Goltsman E."/>
            <person name="Schmutz J."/>
            <person name="Larimer F."/>
            <person name="Land M."/>
            <person name="Hauser L."/>
            <person name="Mikhailova N."/>
            <person name="Li T."/>
            <person name="Overmann J."/>
            <person name="Bryant D.A."/>
            <person name="Richardson P."/>
        </authorList>
    </citation>
    <scope>NUCLEOTIDE SEQUENCE [LARGE SCALE GENOMIC DNA]</scope>
    <source>
        <strain evidence="13 14">DSM 266</strain>
    </source>
</reference>
<dbReference type="SUPFAM" id="SSF55785">
    <property type="entry name" value="PYP-like sensor domain (PAS domain)"/>
    <property type="match status" value="1"/>
</dbReference>
<name>A1BEV2_CHLPD</name>
<gene>
    <name evidence="13" type="ordered locus">Cpha266_0881</name>
</gene>
<dbReference type="Proteomes" id="UP000008701">
    <property type="component" value="Chromosome"/>
</dbReference>
<evidence type="ECO:0000256" key="4">
    <source>
        <dbReference type="ARBA" id="ARBA00022553"/>
    </source>
</evidence>
<dbReference type="STRING" id="290317.Cpha266_0881"/>
<dbReference type="NCBIfam" id="TIGR00229">
    <property type="entry name" value="sensory_box"/>
    <property type="match status" value="1"/>
</dbReference>
<dbReference type="InterPro" id="IPR005467">
    <property type="entry name" value="His_kinase_dom"/>
</dbReference>
<dbReference type="Gene3D" id="1.10.8.500">
    <property type="entry name" value="HAMP domain in histidine kinase"/>
    <property type="match status" value="1"/>
</dbReference>
<dbReference type="SUPFAM" id="SSF47384">
    <property type="entry name" value="Homodimeric domain of signal transducing histidine kinase"/>
    <property type="match status" value="1"/>
</dbReference>
<dbReference type="KEGG" id="cph:Cpha266_0881"/>
<dbReference type="InterPro" id="IPR036097">
    <property type="entry name" value="HisK_dim/P_sf"/>
</dbReference>
<dbReference type="AlphaFoldDB" id="A1BEV2"/>
<dbReference type="PROSITE" id="PS50885">
    <property type="entry name" value="HAMP"/>
    <property type="match status" value="1"/>
</dbReference>
<dbReference type="Gene3D" id="1.10.287.130">
    <property type="match status" value="1"/>
</dbReference>
<dbReference type="Gene3D" id="3.30.450.20">
    <property type="entry name" value="PAS domain"/>
    <property type="match status" value="1"/>
</dbReference>
<dbReference type="InterPro" id="IPR050351">
    <property type="entry name" value="BphY/WalK/GraS-like"/>
</dbReference>
<keyword evidence="6 13" id="KW-0418">Kinase</keyword>
<keyword evidence="14" id="KW-1185">Reference proteome</keyword>
<dbReference type="SUPFAM" id="SSF55874">
    <property type="entry name" value="ATPase domain of HSP90 chaperone/DNA topoisomerase II/histidine kinase"/>
    <property type="match status" value="1"/>
</dbReference>
<dbReference type="Pfam" id="PF08448">
    <property type="entry name" value="PAS_4"/>
    <property type="match status" value="1"/>
</dbReference>
<dbReference type="PANTHER" id="PTHR45453">
    <property type="entry name" value="PHOSPHATE REGULON SENSOR PROTEIN PHOR"/>
    <property type="match status" value="1"/>
</dbReference>
<dbReference type="InterPro" id="IPR003661">
    <property type="entry name" value="HisK_dim/P_dom"/>
</dbReference>
<dbReference type="CDD" id="cd06225">
    <property type="entry name" value="HAMP"/>
    <property type="match status" value="1"/>
</dbReference>
<dbReference type="RefSeq" id="WP_011744756.1">
    <property type="nucleotide sequence ID" value="NC_008639.1"/>
</dbReference>
<dbReference type="EMBL" id="CP000492">
    <property type="protein sequence ID" value="ABL64929.1"/>
    <property type="molecule type" value="Genomic_DNA"/>
</dbReference>
<keyword evidence="5 13" id="KW-0808">Transferase</keyword>